<protein>
    <submittedName>
        <fullName evidence="1">Uncharacterized protein</fullName>
    </submittedName>
</protein>
<sequence length="53" mass="6568">MFEAYEKDVFELEEERGYVDPEETEMLMRRASRKYKGRKFDPYANSDRQRKNK</sequence>
<evidence type="ECO:0000313" key="1">
    <source>
        <dbReference type="EMBL" id="DAG01685.1"/>
    </source>
</evidence>
<reference evidence="1" key="1">
    <citation type="journal article" date="2021" name="Proc. Natl. Acad. Sci. U.S.A.">
        <title>A Catalog of Tens of Thousands of Viruses from Human Metagenomes Reveals Hidden Associations with Chronic Diseases.</title>
        <authorList>
            <person name="Tisza M.J."/>
            <person name="Buck C.B."/>
        </authorList>
    </citation>
    <scope>NUCLEOTIDE SEQUENCE</scope>
    <source>
        <strain evidence="1">Ct87j35</strain>
    </source>
</reference>
<name>A0A8S5V4Q5_9CAUD</name>
<organism evidence="1">
    <name type="scientific">Siphoviridae sp. ct87j35</name>
    <dbReference type="NCBI Taxonomy" id="2825356"/>
    <lineage>
        <taxon>Viruses</taxon>
        <taxon>Duplodnaviria</taxon>
        <taxon>Heunggongvirae</taxon>
        <taxon>Uroviricota</taxon>
        <taxon>Caudoviricetes</taxon>
    </lineage>
</organism>
<accession>A0A8S5V4Q5</accession>
<proteinExistence type="predicted"/>
<dbReference type="EMBL" id="BK016196">
    <property type="protein sequence ID" value="DAG01685.1"/>
    <property type="molecule type" value="Genomic_DNA"/>
</dbReference>